<dbReference type="eggNOG" id="COG4726">
    <property type="taxonomic scope" value="Bacteria"/>
</dbReference>
<gene>
    <name evidence="2" type="ordered locus">Rta_12330</name>
</gene>
<feature type="transmembrane region" description="Helical" evidence="1">
    <location>
        <begin position="12"/>
        <end position="30"/>
    </location>
</feature>
<evidence type="ECO:0000313" key="2">
    <source>
        <dbReference type="EMBL" id="AEG92318.1"/>
    </source>
</evidence>
<organism evidence="2 3">
    <name type="scientific">Ramlibacter tataouinensis (strain ATCC BAA-407 / DSM 14655 / LMG 21543 / TTB310)</name>
    <dbReference type="NCBI Taxonomy" id="365046"/>
    <lineage>
        <taxon>Bacteria</taxon>
        <taxon>Pseudomonadati</taxon>
        <taxon>Pseudomonadota</taxon>
        <taxon>Betaproteobacteria</taxon>
        <taxon>Burkholderiales</taxon>
        <taxon>Comamonadaceae</taxon>
        <taxon>Ramlibacter</taxon>
    </lineage>
</organism>
<dbReference type="KEGG" id="rta:Rta_12330"/>
<evidence type="ECO:0000256" key="1">
    <source>
        <dbReference type="SAM" id="Phobius"/>
    </source>
</evidence>
<dbReference type="AlphaFoldDB" id="F5Y1R7"/>
<reference evidence="3" key="1">
    <citation type="submission" date="2006-01" db="EMBL/GenBank/DDBJ databases">
        <title>Genome of the cyst-dividing bacterium Ramlibacter tataouinensis.</title>
        <authorList>
            <person name="Barakat M."/>
            <person name="Ortet P."/>
            <person name="De Luca G."/>
            <person name="Jourlin-Castelli C."/>
            <person name="Ansaldi M."/>
            <person name="Py B."/>
            <person name="Fichant G."/>
            <person name="Coutinho P."/>
            <person name="Voulhoux R."/>
            <person name="Bastien O."/>
            <person name="Roy S."/>
            <person name="Marechal E."/>
            <person name="Henrissat B."/>
            <person name="Quentin Y."/>
            <person name="Noirot P."/>
            <person name="Filloux A."/>
            <person name="Mejean V."/>
            <person name="DuBow M."/>
            <person name="Barras F."/>
            <person name="Heulin T."/>
        </authorList>
    </citation>
    <scope>NUCLEOTIDE SEQUENCE [LARGE SCALE GENOMIC DNA]</scope>
    <source>
        <strain evidence="3">ATCC BAA-407 / DSM 14655 / LMG 21543 / TTB310</strain>
    </source>
</reference>
<dbReference type="EMBL" id="CP000245">
    <property type="protein sequence ID" value="AEG92318.1"/>
    <property type="molecule type" value="Genomic_DNA"/>
</dbReference>
<evidence type="ECO:0008006" key="4">
    <source>
        <dbReference type="Google" id="ProtNLM"/>
    </source>
</evidence>
<accession>F5Y1R7</accession>
<proteinExistence type="predicted"/>
<keyword evidence="1" id="KW-0472">Membrane</keyword>
<dbReference type="Proteomes" id="UP000008385">
    <property type="component" value="Chromosome"/>
</dbReference>
<keyword evidence="3" id="KW-1185">Reference proteome</keyword>
<protein>
    <recommendedName>
        <fullName evidence="4">Type 4 fimbrial biogenesis protein PilX N-terminal domain-containing protein</fullName>
    </recommendedName>
</protein>
<reference evidence="2 3" key="2">
    <citation type="journal article" date="2011" name="PLoS ONE">
        <title>The Cyst-Dividing Bacterium Ramlibacter tataouinensis TTB310 Genome Reveals a Well-Stocked Toolbox for Adaptation to a Desert Environment.</title>
        <authorList>
            <person name="De Luca G."/>
            <person name="Barakat M."/>
            <person name="Ortet P."/>
            <person name="Fochesato S."/>
            <person name="Jourlin-Castelli C."/>
            <person name="Ansaldi M."/>
            <person name="Py B."/>
            <person name="Fichant G."/>
            <person name="Coutinho P.M."/>
            <person name="Voulhoux R."/>
            <person name="Bastien O."/>
            <person name="Marechal E."/>
            <person name="Henrissat B."/>
            <person name="Quentin Y."/>
            <person name="Noirot P."/>
            <person name="Filloux A."/>
            <person name="Mejean V."/>
            <person name="Dubow M.S."/>
            <person name="Barras F."/>
            <person name="Barbe V."/>
            <person name="Weissenbach J."/>
            <person name="Mihalcescu I."/>
            <person name="Vermeglio A."/>
            <person name="Achouak W."/>
            <person name="Heulin T."/>
        </authorList>
    </citation>
    <scope>NUCLEOTIDE SEQUENCE [LARGE SCALE GENOMIC DNA]</scope>
    <source>
        <strain evidence="3">ATCC BAA-407 / DSM 14655 / LMG 21543 / TTB310</strain>
    </source>
</reference>
<dbReference type="STRING" id="365046.Rta_12330"/>
<evidence type="ECO:0000313" key="3">
    <source>
        <dbReference type="Proteomes" id="UP000008385"/>
    </source>
</evidence>
<keyword evidence="1" id="KW-1133">Transmembrane helix</keyword>
<keyword evidence="1" id="KW-0812">Transmembrane</keyword>
<sequence>MRPRQQQEGMVLIVVLVVLVVTLLAGMGVMRTVQTGNAMAGNFSFRQAAMQASDRAMTDALSEVANRISGGQGNNAVAHRYLSVIDGTVDALGMPASIDWAQVRCTDERGVLLTDCAADTGNYRIQYVVERRCAANPDLADILDIRSRCEYEPQATAVSASTTALRYRVLVRVRGPRGTESWFEAMFSGPAST</sequence>
<dbReference type="HOGENOM" id="CLU_105026_0_0_4"/>
<name>F5Y1R7_RAMTT</name>